<dbReference type="SUPFAM" id="SSF53137">
    <property type="entry name" value="Translational machinery components"/>
    <property type="match status" value="1"/>
</dbReference>
<sequence length="134" mass="15071">MSSTPTSHTTTFHAVVWLDHQQAKVLQFDAEHVQAEKIKAHSHHTKQHGSAVRSEHEFFGEVCEALKGIEEVLVVGSSTAQSDFKHYADKHRPQIAKHIVAYETVDHPTEAQLVAKARQFFVKYDRMAGTPSPM</sequence>
<comment type="caution">
    <text evidence="1">The sequence shown here is derived from an EMBL/GenBank/DDBJ whole genome shotgun (WGS) entry which is preliminary data.</text>
</comment>
<organism evidence="1 2">
    <name type="scientific">Kinneretia aquatilis</name>
    <dbReference type="NCBI Taxonomy" id="2070761"/>
    <lineage>
        <taxon>Bacteria</taxon>
        <taxon>Pseudomonadati</taxon>
        <taxon>Pseudomonadota</taxon>
        <taxon>Betaproteobacteria</taxon>
        <taxon>Burkholderiales</taxon>
        <taxon>Sphaerotilaceae</taxon>
        <taxon>Roseateles</taxon>
    </lineage>
</organism>
<dbReference type="EMBL" id="POSP01000003">
    <property type="protein sequence ID" value="PND39057.1"/>
    <property type="molecule type" value="Genomic_DNA"/>
</dbReference>
<protein>
    <recommendedName>
        <fullName evidence="3">Translational machinery protein</fullName>
    </recommendedName>
</protein>
<dbReference type="Proteomes" id="UP000235916">
    <property type="component" value="Unassembled WGS sequence"/>
</dbReference>
<dbReference type="AlphaFoldDB" id="A0A2N8L031"/>
<evidence type="ECO:0008006" key="3">
    <source>
        <dbReference type="Google" id="ProtNLM"/>
    </source>
</evidence>
<keyword evidence="2" id="KW-1185">Reference proteome</keyword>
<dbReference type="InterPro" id="IPR042226">
    <property type="entry name" value="eFR1_2_sf"/>
</dbReference>
<gene>
    <name evidence="1" type="ORF">C1O66_17030</name>
</gene>
<dbReference type="RefSeq" id="WP_102768975.1">
    <property type="nucleotide sequence ID" value="NZ_CP124551.1"/>
</dbReference>
<dbReference type="Gene3D" id="3.30.420.60">
    <property type="entry name" value="eRF1 domain 2"/>
    <property type="match status" value="1"/>
</dbReference>
<reference evidence="1 2" key="1">
    <citation type="submission" date="2018-01" db="EMBL/GenBank/DDBJ databases">
        <title>Draft genome sequence of Paucibacter aquatile CR182 isolated from freshwater of the Nakdong River.</title>
        <authorList>
            <person name="Choi A."/>
            <person name="Chung E.J."/>
        </authorList>
    </citation>
    <scope>NUCLEOTIDE SEQUENCE [LARGE SCALE GENOMIC DNA]</scope>
    <source>
        <strain evidence="1 2">CR182</strain>
    </source>
</reference>
<dbReference type="OrthoDB" id="8562324at2"/>
<evidence type="ECO:0000313" key="1">
    <source>
        <dbReference type="EMBL" id="PND39057.1"/>
    </source>
</evidence>
<proteinExistence type="predicted"/>
<accession>A0A2N8L031</accession>
<name>A0A2N8L031_9BURK</name>
<evidence type="ECO:0000313" key="2">
    <source>
        <dbReference type="Proteomes" id="UP000235916"/>
    </source>
</evidence>